<evidence type="ECO:0000313" key="9">
    <source>
        <dbReference type="Proteomes" id="UP000605805"/>
    </source>
</evidence>
<dbReference type="UniPathway" id="UPA00275">
    <property type="reaction ID" value="UER00404"/>
</dbReference>
<feature type="binding site" evidence="7">
    <location>
        <position position="118"/>
    </location>
    <ligand>
        <name>(2S)-2-hydroxy-3-oxobutyl phosphate</name>
        <dbReference type="ChEBI" id="CHEBI:58830"/>
    </ligand>
</feature>
<dbReference type="FunFam" id="3.40.50.960:FF:000003">
    <property type="entry name" value="6,7-dimethyl-8-ribityllumazine synthase"/>
    <property type="match status" value="1"/>
</dbReference>
<evidence type="ECO:0000256" key="2">
    <source>
        <dbReference type="ARBA" id="ARBA00007424"/>
    </source>
</evidence>
<dbReference type="HAMAP" id="MF_00178">
    <property type="entry name" value="Lumazine_synth"/>
    <property type="match status" value="1"/>
</dbReference>
<feature type="binding site" evidence="7">
    <location>
        <begin position="70"/>
        <end position="72"/>
    </location>
    <ligand>
        <name>5-amino-6-(D-ribitylamino)uracil</name>
        <dbReference type="ChEBI" id="CHEBI:15934"/>
    </ligand>
</feature>
<comment type="pathway">
    <text evidence="1 7">Cofactor biosynthesis; riboflavin biosynthesis; riboflavin from 2-hydroxy-3-oxobutyl phosphate and 5-amino-6-(D-ribitylamino)uracil: step 1/2.</text>
</comment>
<feature type="binding site" evidence="7">
    <location>
        <position position="103"/>
    </location>
    <ligand>
        <name>5-amino-6-(D-ribitylamino)uracil</name>
        <dbReference type="ChEBI" id="CHEBI:15934"/>
    </ligand>
</feature>
<comment type="similarity">
    <text evidence="2 7">Belongs to the DMRL synthase family.</text>
</comment>
<reference evidence="8" key="1">
    <citation type="journal article" date="2020" name="ISME J.">
        <title>Gammaproteobacteria mediating utilization of methyl-, sulfur- and petroleum organic compounds in deep ocean hydrothermal plumes.</title>
        <authorList>
            <person name="Zhou Z."/>
            <person name="Liu Y."/>
            <person name="Pan J."/>
            <person name="Cron B.R."/>
            <person name="Toner B.M."/>
            <person name="Anantharaman K."/>
            <person name="Breier J.A."/>
            <person name="Dick G.J."/>
            <person name="Li M."/>
        </authorList>
    </citation>
    <scope>NUCLEOTIDE SEQUENCE</scope>
    <source>
        <strain evidence="8">SZUA-1435</strain>
    </source>
</reference>
<keyword evidence="4 7" id="KW-0686">Riboflavin biosynthesis</keyword>
<dbReference type="EMBL" id="DQTV01000041">
    <property type="protein sequence ID" value="HIP56845.1"/>
    <property type="molecule type" value="Genomic_DNA"/>
</dbReference>
<dbReference type="CDD" id="cd09211">
    <property type="entry name" value="Lumazine_synthase_archaeal"/>
    <property type="match status" value="1"/>
</dbReference>
<organism evidence="8 9">
    <name type="scientific">Ignisphaera aggregans</name>
    <dbReference type="NCBI Taxonomy" id="334771"/>
    <lineage>
        <taxon>Archaea</taxon>
        <taxon>Thermoproteota</taxon>
        <taxon>Thermoprotei</taxon>
        <taxon>Desulfurococcales</taxon>
        <taxon>Desulfurococcaceae</taxon>
        <taxon>Ignisphaera</taxon>
    </lineage>
</organism>
<sequence>MTEQVRLGIVVSEFNYDITYLMLQRALSHAKFLGAEVRYVVKAPGVYDMPLLVEELLKKADVDAVVTLGAVITGATKHDEVIAHQTARKLMDLAVKYGKPVTLGISGPGMNRVQALERVDDYARRAVEAAIKLVKRLKALREAAYPGETLFIE</sequence>
<dbReference type="NCBIfam" id="TIGR00114">
    <property type="entry name" value="lumazine-synth"/>
    <property type="match status" value="1"/>
</dbReference>
<evidence type="ECO:0000256" key="3">
    <source>
        <dbReference type="ARBA" id="ARBA00012664"/>
    </source>
</evidence>
<dbReference type="EC" id="2.5.1.78" evidence="3 7"/>
<accession>A0A833DUW0</accession>
<dbReference type="InterPro" id="IPR034964">
    <property type="entry name" value="LS"/>
</dbReference>
<dbReference type="GO" id="GO:0009231">
    <property type="term" value="P:riboflavin biosynthetic process"/>
    <property type="evidence" value="ECO:0007669"/>
    <property type="project" value="UniProtKB-UniRule"/>
</dbReference>
<dbReference type="PANTHER" id="PTHR21058:SF0">
    <property type="entry name" value="6,7-DIMETHYL-8-RIBITYLLUMAZINE SYNTHASE"/>
    <property type="match status" value="1"/>
</dbReference>
<protein>
    <recommendedName>
        <fullName evidence="3 7">6,7-dimethyl-8-ribityllumazine synthase</fullName>
        <shortName evidence="7">DMRL synthase</shortName>
        <shortName evidence="7">LS</shortName>
        <shortName evidence="7">Lumazine synthase</shortName>
        <ecNumber evidence="3 7">2.5.1.78</ecNumber>
    </recommendedName>
</protein>
<feature type="binding site" evidence="7">
    <location>
        <begin position="75"/>
        <end position="76"/>
    </location>
    <ligand>
        <name>(2S)-2-hydroxy-3-oxobutyl phosphate</name>
        <dbReference type="ChEBI" id="CHEBI:58830"/>
    </ligand>
</feature>
<dbReference type="AlphaFoldDB" id="A0A833DUW0"/>
<evidence type="ECO:0000313" key="8">
    <source>
        <dbReference type="EMBL" id="HIP56845.1"/>
    </source>
</evidence>
<feature type="binding site" evidence="7">
    <location>
        <begin position="46"/>
        <end position="48"/>
    </location>
    <ligand>
        <name>5-amino-6-(D-ribitylamino)uracil</name>
        <dbReference type="ChEBI" id="CHEBI:15934"/>
    </ligand>
</feature>
<name>A0A833DUW0_9CREN</name>
<gene>
    <name evidence="7" type="primary">ribH</name>
    <name evidence="8" type="ORF">EYH02_02080</name>
</gene>
<evidence type="ECO:0000256" key="4">
    <source>
        <dbReference type="ARBA" id="ARBA00022619"/>
    </source>
</evidence>
<dbReference type="SUPFAM" id="SSF52121">
    <property type="entry name" value="Lumazine synthase"/>
    <property type="match status" value="1"/>
</dbReference>
<feature type="active site" description="Proton donor" evidence="7">
    <location>
        <position position="78"/>
    </location>
</feature>
<dbReference type="Proteomes" id="UP000605805">
    <property type="component" value="Unassembled WGS sequence"/>
</dbReference>
<dbReference type="Pfam" id="PF00885">
    <property type="entry name" value="DMRL_synthase"/>
    <property type="match status" value="1"/>
</dbReference>
<keyword evidence="5 7" id="KW-0808">Transferase</keyword>
<dbReference type="PANTHER" id="PTHR21058">
    <property type="entry name" value="6,7-DIMETHYL-8-RIBITYLLUMAZINE SYNTHASE DMRL SYNTHASE LUMAZINE SYNTHASE"/>
    <property type="match status" value="1"/>
</dbReference>
<dbReference type="Gene3D" id="3.40.50.960">
    <property type="entry name" value="Lumazine/riboflavin synthase"/>
    <property type="match status" value="1"/>
</dbReference>
<dbReference type="InterPro" id="IPR002180">
    <property type="entry name" value="LS/RS"/>
</dbReference>
<evidence type="ECO:0000256" key="1">
    <source>
        <dbReference type="ARBA" id="ARBA00004917"/>
    </source>
</evidence>
<proteinExistence type="inferred from homology"/>
<dbReference type="InterPro" id="IPR036467">
    <property type="entry name" value="LS/RS_sf"/>
</dbReference>
<comment type="function">
    <text evidence="7">Catalyzes the formation of 6,7-dimethyl-8-ribityllumazine by condensation of 5-amino-6-(D-ribitylamino)uracil with 3,4-dihydroxy-2-butanone 4-phosphate. This is the penultimate step in the biosynthesis of riboflavin.</text>
</comment>
<comment type="catalytic activity">
    <reaction evidence="6 7">
        <text>(2S)-2-hydroxy-3-oxobutyl phosphate + 5-amino-6-(D-ribitylamino)uracil = 6,7-dimethyl-8-(1-D-ribityl)lumazine + phosphate + 2 H2O + H(+)</text>
        <dbReference type="Rhea" id="RHEA:26152"/>
        <dbReference type="ChEBI" id="CHEBI:15377"/>
        <dbReference type="ChEBI" id="CHEBI:15378"/>
        <dbReference type="ChEBI" id="CHEBI:15934"/>
        <dbReference type="ChEBI" id="CHEBI:43474"/>
        <dbReference type="ChEBI" id="CHEBI:58201"/>
        <dbReference type="ChEBI" id="CHEBI:58830"/>
        <dbReference type="EC" id="2.5.1.78"/>
    </reaction>
</comment>
<evidence type="ECO:0000256" key="5">
    <source>
        <dbReference type="ARBA" id="ARBA00022679"/>
    </source>
</evidence>
<feature type="binding site" evidence="7">
    <location>
        <position position="14"/>
    </location>
    <ligand>
        <name>5-amino-6-(D-ribitylamino)uracil</name>
        <dbReference type="ChEBI" id="CHEBI:15934"/>
    </ligand>
</feature>
<evidence type="ECO:0000256" key="7">
    <source>
        <dbReference type="HAMAP-Rule" id="MF_00178"/>
    </source>
</evidence>
<dbReference type="GO" id="GO:0009349">
    <property type="term" value="C:riboflavin synthase complex"/>
    <property type="evidence" value="ECO:0007669"/>
    <property type="project" value="UniProtKB-UniRule"/>
</dbReference>
<comment type="caution">
    <text evidence="8">The sequence shown here is derived from an EMBL/GenBank/DDBJ whole genome shotgun (WGS) entry which is preliminary data.</text>
</comment>
<dbReference type="GO" id="GO:0000906">
    <property type="term" value="F:6,7-dimethyl-8-ribityllumazine synthase activity"/>
    <property type="evidence" value="ECO:0007669"/>
    <property type="project" value="UniProtKB-UniRule"/>
</dbReference>
<evidence type="ECO:0000256" key="6">
    <source>
        <dbReference type="ARBA" id="ARBA00048785"/>
    </source>
</evidence>